<keyword evidence="1" id="KW-0812">Transmembrane</keyword>
<reference evidence="2 3" key="1">
    <citation type="submission" date="2020-10" db="EMBL/GenBank/DDBJ databases">
        <title>Plant Genome Project.</title>
        <authorList>
            <person name="Zhang R.-G."/>
        </authorList>
    </citation>
    <scope>NUCLEOTIDE SEQUENCE [LARGE SCALE GENOMIC DNA]</scope>
    <source>
        <strain evidence="2">FAFU-HL-1</strain>
        <tissue evidence="2">Leaf</tissue>
    </source>
</reference>
<organism evidence="2 3">
    <name type="scientific">Salix dunnii</name>
    <dbReference type="NCBI Taxonomy" id="1413687"/>
    <lineage>
        <taxon>Eukaryota</taxon>
        <taxon>Viridiplantae</taxon>
        <taxon>Streptophyta</taxon>
        <taxon>Embryophyta</taxon>
        <taxon>Tracheophyta</taxon>
        <taxon>Spermatophyta</taxon>
        <taxon>Magnoliopsida</taxon>
        <taxon>eudicotyledons</taxon>
        <taxon>Gunneridae</taxon>
        <taxon>Pentapetalae</taxon>
        <taxon>rosids</taxon>
        <taxon>fabids</taxon>
        <taxon>Malpighiales</taxon>
        <taxon>Salicaceae</taxon>
        <taxon>Saliceae</taxon>
        <taxon>Salix</taxon>
    </lineage>
</organism>
<evidence type="ECO:0000313" key="2">
    <source>
        <dbReference type="EMBL" id="KAF9662388.1"/>
    </source>
</evidence>
<keyword evidence="1" id="KW-0472">Membrane</keyword>
<keyword evidence="1" id="KW-1133">Transmembrane helix</keyword>
<protein>
    <submittedName>
        <fullName evidence="2">Uncharacterized protein</fullName>
    </submittedName>
</protein>
<sequence length="169" mass="18415">MHFGIIQSRSTSRGGFVVGFSLFSGGANGGTIQDNDCSLTLFVRHLRPHLQTGRIRQFWDEAAKVEAVPEIEGSLFSLAVVAKSAIIWLLLYAFFNHMASKRSKLLELNMSFLLVEGIYSSESISLDAPINIEGLSLEQVPGTGVQLSLDIREGSKECHLLCSSLAQDG</sequence>
<dbReference type="EMBL" id="JADGMS010000018">
    <property type="protein sequence ID" value="KAF9662388.1"/>
    <property type="molecule type" value="Genomic_DNA"/>
</dbReference>
<comment type="caution">
    <text evidence="2">The sequence shown here is derived from an EMBL/GenBank/DDBJ whole genome shotgun (WGS) entry which is preliminary data.</text>
</comment>
<evidence type="ECO:0000313" key="3">
    <source>
        <dbReference type="Proteomes" id="UP000657918"/>
    </source>
</evidence>
<gene>
    <name evidence="2" type="ORF">SADUNF_Sadunf18G0048100</name>
</gene>
<evidence type="ECO:0000256" key="1">
    <source>
        <dbReference type="SAM" id="Phobius"/>
    </source>
</evidence>
<dbReference type="OrthoDB" id="337745at2759"/>
<proteinExistence type="predicted"/>
<keyword evidence="3" id="KW-1185">Reference proteome</keyword>
<dbReference type="Proteomes" id="UP000657918">
    <property type="component" value="Unassembled WGS sequence"/>
</dbReference>
<feature type="transmembrane region" description="Helical" evidence="1">
    <location>
        <begin position="75"/>
        <end position="95"/>
    </location>
</feature>
<dbReference type="AlphaFoldDB" id="A0A835J4C5"/>
<accession>A0A835J4C5</accession>
<name>A0A835J4C5_9ROSI</name>